<dbReference type="Gene3D" id="3.30.70.330">
    <property type="match status" value="1"/>
</dbReference>
<evidence type="ECO:0000313" key="5">
    <source>
        <dbReference type="EMBL" id="CAF0870476.1"/>
    </source>
</evidence>
<accession>A0A813U9H5</accession>
<dbReference type="CDD" id="cd00590">
    <property type="entry name" value="RRM_SF"/>
    <property type="match status" value="1"/>
</dbReference>
<evidence type="ECO:0000313" key="7">
    <source>
        <dbReference type="EMBL" id="CAF3655300.1"/>
    </source>
</evidence>
<evidence type="ECO:0000313" key="4">
    <source>
        <dbReference type="EMBL" id="CAF0822755.1"/>
    </source>
</evidence>
<dbReference type="EMBL" id="CAJNOK010002674">
    <property type="protein sequence ID" value="CAF0870476.1"/>
    <property type="molecule type" value="Genomic_DNA"/>
</dbReference>
<organism evidence="4 8">
    <name type="scientific">Didymodactylos carnosus</name>
    <dbReference type="NCBI Taxonomy" id="1234261"/>
    <lineage>
        <taxon>Eukaryota</taxon>
        <taxon>Metazoa</taxon>
        <taxon>Spiralia</taxon>
        <taxon>Gnathifera</taxon>
        <taxon>Rotifera</taxon>
        <taxon>Eurotatoria</taxon>
        <taxon>Bdelloidea</taxon>
        <taxon>Philodinida</taxon>
        <taxon>Philodinidae</taxon>
        <taxon>Didymodactylos</taxon>
    </lineage>
</organism>
<dbReference type="SUPFAM" id="SSF54928">
    <property type="entry name" value="RNA-binding domain, RBD"/>
    <property type="match status" value="1"/>
</dbReference>
<dbReference type="GO" id="GO:0003723">
    <property type="term" value="F:RNA binding"/>
    <property type="evidence" value="ECO:0007669"/>
    <property type="project" value="UniProtKB-UniRule"/>
</dbReference>
<feature type="compositionally biased region" description="Low complexity" evidence="2">
    <location>
        <begin position="106"/>
        <end position="118"/>
    </location>
</feature>
<dbReference type="EMBL" id="CAJNOQ010000633">
    <property type="protein sequence ID" value="CAF0822755.1"/>
    <property type="molecule type" value="Genomic_DNA"/>
</dbReference>
<evidence type="ECO:0000256" key="2">
    <source>
        <dbReference type="SAM" id="MobiDB-lite"/>
    </source>
</evidence>
<dbReference type="PROSITE" id="PS50102">
    <property type="entry name" value="RRM"/>
    <property type="match status" value="1"/>
</dbReference>
<dbReference type="InterPro" id="IPR000504">
    <property type="entry name" value="RRM_dom"/>
</dbReference>
<dbReference type="AlphaFoldDB" id="A0A813U9H5"/>
<reference evidence="4" key="1">
    <citation type="submission" date="2021-02" db="EMBL/GenBank/DDBJ databases">
        <authorList>
            <person name="Nowell W R."/>
        </authorList>
    </citation>
    <scope>NUCLEOTIDE SEQUENCE</scope>
</reference>
<dbReference type="InterPro" id="IPR050441">
    <property type="entry name" value="RBM"/>
</dbReference>
<dbReference type="Pfam" id="PF00076">
    <property type="entry name" value="RRM_1"/>
    <property type="match status" value="1"/>
</dbReference>
<dbReference type="Proteomes" id="UP000682733">
    <property type="component" value="Unassembled WGS sequence"/>
</dbReference>
<sequence length="436" mass="50137">MINSKLVPSTKLYLGNLTAKITPQLLLEFYSKFGKLLECVKIRDNYGFIRFETMEQAIYALEKTNGYLFNGQILKVEYAKNSGNSHLKHRSIPISYPIQHVRKHSSSSSSSSSSNMSSPIFEHQNDRKRRPSSDSLLLQQQQIREDNAFVGRPQNGRYSPQSPTQRTNNHSLSYPNQRQISNFNPALLHNRVRTPTFHNKNHPLSVFQPLSYSQESLVTPPGFNHISKTTKFVFGEEQTSLNHRVSQQIPISRTPSSLSTLSTDSHEQQIQNDLRNSNEMGNCYSNVQKSSIHNISLTHESSVQHYEQFDWIHAVEHKKLCSHPVESDHYDPAIVDAVKNQQTEEKIRNDNQILDISQNSSLQLSWNTSQDFNPKVIQSQTWSATPFFPFKCSTSSLFVWDYVIFPEAALHPGLYDDYNTNWLKNNLWIKMEQAFA</sequence>
<dbReference type="OrthoDB" id="752362at2759"/>
<comment type="caution">
    <text evidence="4">The sequence shown here is derived from an EMBL/GenBank/DDBJ whole genome shotgun (WGS) entry which is preliminary data.</text>
</comment>
<keyword evidence="1" id="KW-0694">RNA-binding</keyword>
<evidence type="ECO:0000313" key="6">
    <source>
        <dbReference type="EMBL" id="CAF3609324.1"/>
    </source>
</evidence>
<keyword evidence="8" id="KW-1185">Reference proteome</keyword>
<gene>
    <name evidence="4" type="ORF">GPM918_LOCUS4634</name>
    <name evidence="5" type="ORF">OVA965_LOCUS8103</name>
    <name evidence="6" type="ORF">SRO942_LOCUS4635</name>
    <name evidence="7" type="ORF">TMI583_LOCUS8099</name>
</gene>
<dbReference type="SMART" id="SM00360">
    <property type="entry name" value="RRM"/>
    <property type="match status" value="1"/>
</dbReference>
<feature type="region of interest" description="Disordered" evidence="2">
    <location>
        <begin position="100"/>
        <end position="177"/>
    </location>
</feature>
<dbReference type="EMBL" id="CAJOBA010002675">
    <property type="protein sequence ID" value="CAF3655300.1"/>
    <property type="molecule type" value="Genomic_DNA"/>
</dbReference>
<dbReference type="Proteomes" id="UP000677228">
    <property type="component" value="Unassembled WGS sequence"/>
</dbReference>
<evidence type="ECO:0000259" key="3">
    <source>
        <dbReference type="PROSITE" id="PS50102"/>
    </source>
</evidence>
<feature type="domain" description="RRM" evidence="3">
    <location>
        <begin position="10"/>
        <end position="81"/>
    </location>
</feature>
<name>A0A813U9H5_9BILA</name>
<dbReference type="InterPro" id="IPR035979">
    <property type="entry name" value="RBD_domain_sf"/>
</dbReference>
<feature type="compositionally biased region" description="Polar residues" evidence="2">
    <location>
        <begin position="156"/>
        <end position="177"/>
    </location>
</feature>
<dbReference type="PANTHER" id="PTHR48034">
    <property type="entry name" value="TRANSFORMER-2 SEX-DETERMINING PROTEIN-RELATED"/>
    <property type="match status" value="1"/>
</dbReference>
<dbReference type="Proteomes" id="UP000663829">
    <property type="component" value="Unassembled WGS sequence"/>
</dbReference>
<dbReference type="Proteomes" id="UP000681722">
    <property type="component" value="Unassembled WGS sequence"/>
</dbReference>
<dbReference type="EMBL" id="CAJOBC010000633">
    <property type="protein sequence ID" value="CAF3609324.1"/>
    <property type="molecule type" value="Genomic_DNA"/>
</dbReference>
<evidence type="ECO:0000256" key="1">
    <source>
        <dbReference type="PROSITE-ProRule" id="PRU00176"/>
    </source>
</evidence>
<protein>
    <recommendedName>
        <fullName evidence="3">RRM domain-containing protein</fullName>
    </recommendedName>
</protein>
<dbReference type="InterPro" id="IPR012677">
    <property type="entry name" value="Nucleotide-bd_a/b_plait_sf"/>
</dbReference>
<proteinExistence type="predicted"/>
<evidence type="ECO:0000313" key="8">
    <source>
        <dbReference type="Proteomes" id="UP000663829"/>
    </source>
</evidence>